<sequence>MTHLLEPRVIGTDVARLDGWAKVTGTAAYAFEHPLSNPAHLHPLVSEVARGRITEVDASRARELPGVLAVLTHENAPRLASTEDAELAILQGPEVHFRGELIGAVVAETPEIARHAAELVRITCETWPHDADFFPGRDDLYKPDQVNPFFATDTDQGDFDGAYSASAVRIDATCTTPMEHNNPMEPHTTVAIRDGDGLTLYDSTQGVHPVRRTIAAVFGLDPERVHVVAPHVGGGFGSKGLPHAHVVLAAMAAESTGGRPVKFAVTRQQMFALTGYRTPTVQRVRLGADREGKLNAIAHEVVELTSRIKEFAEQSAEPSRHMYAAANRRTTHRLAALDVPVPSWMRAPGECPGMFAAEVAMDELAAACGIDPIELRVRNEPESDPESGLPFSSRNLVECLREGARRFGWQDRDPAPAARREGGWLVGTGVASSVYPAGVIPGSAALVRRTGDGYEVRIGAADLGTGTWTALSQIAADALGVGLDDIVLRIGDTRFPNASVAGGSTGITGWGSAIVDAVEQFRAKFGTDPDEGDEAEGTTPHNPDRGRFEMRAFGAQFAEVRIREDTGEIRVPRLLGVFAAGRIINPRTARSQFLGGMTMGLSMALHEESVLDPRFGHVVNHDFAGYHVATNADVGDIEVHWLDEHDPHVNPMGSKGIGEIGIVGTAAAIANAAHHATGRRVRDLPMTPDRFLR</sequence>
<evidence type="ECO:0000259" key="4">
    <source>
        <dbReference type="SMART" id="SM01008"/>
    </source>
</evidence>
<dbReference type="InterPro" id="IPR000674">
    <property type="entry name" value="Ald_Oxase/Xan_DH_a/b"/>
</dbReference>
<dbReference type="Pfam" id="PF01315">
    <property type="entry name" value="Ald_Xan_dh_C"/>
    <property type="match status" value="1"/>
</dbReference>
<proteinExistence type="predicted"/>
<dbReference type="SUPFAM" id="SSF54665">
    <property type="entry name" value="CO dehydrogenase molybdoprotein N-domain-like"/>
    <property type="match status" value="1"/>
</dbReference>
<dbReference type="PANTHER" id="PTHR11908:SF132">
    <property type="entry name" value="ALDEHYDE OXIDASE 1-RELATED"/>
    <property type="match status" value="1"/>
</dbReference>
<dbReference type="EMBL" id="BAAAUX010000011">
    <property type="protein sequence ID" value="GAA2785383.1"/>
    <property type="molecule type" value="Genomic_DNA"/>
</dbReference>
<dbReference type="Pfam" id="PF20256">
    <property type="entry name" value="MoCoBD_2"/>
    <property type="match status" value="2"/>
</dbReference>
<evidence type="ECO:0000256" key="1">
    <source>
        <dbReference type="ARBA" id="ARBA00022505"/>
    </source>
</evidence>
<dbReference type="Proteomes" id="UP001500979">
    <property type="component" value="Unassembled WGS sequence"/>
</dbReference>
<dbReference type="Gene3D" id="3.90.1170.50">
    <property type="entry name" value="Aldehyde oxidase/xanthine dehydrogenase, a/b hammerhead"/>
    <property type="match status" value="1"/>
</dbReference>
<comment type="caution">
    <text evidence="5">The sequence shown here is derived from an EMBL/GenBank/DDBJ whole genome shotgun (WGS) entry which is preliminary data.</text>
</comment>
<evidence type="ECO:0000313" key="5">
    <source>
        <dbReference type="EMBL" id="GAA2785383.1"/>
    </source>
</evidence>
<dbReference type="InterPro" id="IPR008274">
    <property type="entry name" value="AldOxase/xan_DH_MoCoBD1"/>
</dbReference>
<dbReference type="SUPFAM" id="SSF56003">
    <property type="entry name" value="Molybdenum cofactor-binding domain"/>
    <property type="match status" value="1"/>
</dbReference>
<keyword evidence="1" id="KW-0500">Molybdenum</keyword>
<feature type="region of interest" description="Disordered" evidence="3">
    <location>
        <begin position="525"/>
        <end position="547"/>
    </location>
</feature>
<reference evidence="5 6" key="1">
    <citation type="journal article" date="2019" name="Int. J. Syst. Evol. Microbiol.">
        <title>The Global Catalogue of Microorganisms (GCM) 10K type strain sequencing project: providing services to taxonomists for standard genome sequencing and annotation.</title>
        <authorList>
            <consortium name="The Broad Institute Genomics Platform"/>
            <consortium name="The Broad Institute Genome Sequencing Center for Infectious Disease"/>
            <person name="Wu L."/>
            <person name="Ma J."/>
        </authorList>
    </citation>
    <scope>NUCLEOTIDE SEQUENCE [LARGE SCALE GENOMIC DNA]</scope>
    <source>
        <strain evidence="5 6">JCM 9383</strain>
    </source>
</reference>
<feature type="domain" description="Aldehyde oxidase/xanthine dehydrogenase a/b hammerhead" evidence="4">
    <location>
        <begin position="24"/>
        <end position="128"/>
    </location>
</feature>
<organism evidence="5 6">
    <name type="scientific">Saccharopolyspora taberi</name>
    <dbReference type="NCBI Taxonomy" id="60895"/>
    <lineage>
        <taxon>Bacteria</taxon>
        <taxon>Bacillati</taxon>
        <taxon>Actinomycetota</taxon>
        <taxon>Actinomycetes</taxon>
        <taxon>Pseudonocardiales</taxon>
        <taxon>Pseudonocardiaceae</taxon>
        <taxon>Saccharopolyspora</taxon>
    </lineage>
</organism>
<keyword evidence="2" id="KW-0560">Oxidoreductase</keyword>
<keyword evidence="6" id="KW-1185">Reference proteome</keyword>
<protein>
    <submittedName>
        <fullName evidence="5">Xanthine dehydrogenase family protein molybdopterin-binding subunit</fullName>
    </submittedName>
</protein>
<dbReference type="RefSeq" id="WP_344679192.1">
    <property type="nucleotide sequence ID" value="NZ_BAAAUX010000011.1"/>
</dbReference>
<name>A0ABN3V9M6_9PSEU</name>
<dbReference type="InterPro" id="IPR016208">
    <property type="entry name" value="Ald_Oxase/xanthine_DH-like"/>
</dbReference>
<dbReference type="PANTHER" id="PTHR11908">
    <property type="entry name" value="XANTHINE DEHYDROGENASE"/>
    <property type="match status" value="1"/>
</dbReference>
<evidence type="ECO:0000313" key="6">
    <source>
        <dbReference type="Proteomes" id="UP001500979"/>
    </source>
</evidence>
<evidence type="ECO:0000256" key="2">
    <source>
        <dbReference type="ARBA" id="ARBA00023002"/>
    </source>
</evidence>
<evidence type="ECO:0000256" key="3">
    <source>
        <dbReference type="SAM" id="MobiDB-lite"/>
    </source>
</evidence>
<dbReference type="SMART" id="SM01008">
    <property type="entry name" value="Ald_Xan_dh_C"/>
    <property type="match status" value="1"/>
</dbReference>
<dbReference type="Pfam" id="PF02738">
    <property type="entry name" value="MoCoBD_1"/>
    <property type="match status" value="1"/>
</dbReference>
<gene>
    <name evidence="5" type="ORF">GCM10010470_19400</name>
</gene>
<dbReference type="InterPro" id="IPR046867">
    <property type="entry name" value="AldOxase/xan_DH_MoCoBD2"/>
</dbReference>
<accession>A0ABN3V9M6</accession>
<dbReference type="InterPro" id="IPR037165">
    <property type="entry name" value="AldOxase/xan_DH_Mopterin-bd_sf"/>
</dbReference>
<dbReference type="Gene3D" id="3.30.365.10">
    <property type="entry name" value="Aldehyde oxidase/xanthine dehydrogenase, molybdopterin binding domain"/>
    <property type="match status" value="5"/>
</dbReference>
<dbReference type="InterPro" id="IPR036856">
    <property type="entry name" value="Ald_Oxase/Xan_DH_a/b_sf"/>
</dbReference>